<evidence type="ECO:0000313" key="4">
    <source>
        <dbReference type="Proteomes" id="UP000236751"/>
    </source>
</evidence>
<reference evidence="2 4" key="4">
    <citation type="submission" date="2016-10" db="EMBL/GenBank/DDBJ databases">
        <authorList>
            <person name="de Groot N.N."/>
        </authorList>
    </citation>
    <scope>NUCLEOTIDE SEQUENCE [LARGE SCALE GENOMIC DNA]</scope>
    <source>
        <strain evidence="2 4">Nl13</strain>
    </source>
</reference>
<sequence>MPKKKTLVAVPSAVPPRAPIKSLQYDLFSLFVTNEPNSVSNTIELWDCIPKYFFTPKQVEKLRTADGLAKPYKWEYSYNGLPCAVKIQPALIEEEDGNFKAYFPSVTEELVEEALKKIFTDKHYGTHDPQNSESWVKFSLSMLYRELMTRGRSRSYKEIKRAIEVMNKCNIAFYKDGKELWSGAILQDLVTVDRKEYIADTDSHHIARLPLFISHAINQLEYRQFNYNRLMSCNEQLARWIYKRLINRFRQASFINEYHFMYSDIEQSSGLLQQGRETDNRKKVISSLEELQKCGILMRYETDERKEGRKVIDIKYTLYAGSDFIGEQKAANKRASDAELSMPVDK</sequence>
<organism evidence="1 3">
    <name type="scientific">Nitrosospira multiformis (strain ATCC 25196 / NCIMB 11849 / C 71)</name>
    <dbReference type="NCBI Taxonomy" id="323848"/>
    <lineage>
        <taxon>Bacteria</taxon>
        <taxon>Pseudomonadati</taxon>
        <taxon>Pseudomonadota</taxon>
        <taxon>Betaproteobacteria</taxon>
        <taxon>Nitrosomonadales</taxon>
        <taxon>Nitrosomonadaceae</taxon>
        <taxon>Nitrosospira</taxon>
    </lineage>
</organism>
<dbReference type="KEGG" id="nmu:Nmul_B2812"/>
<geneLocation type="plasmid" evidence="3">
    <name>pNITMU1</name>
</geneLocation>
<protein>
    <recommendedName>
        <fullName evidence="5">Replication initiator protein A</fullName>
    </recommendedName>
</protein>
<accession>Q2Y588</accession>
<geneLocation type="plasmid" evidence="1">
    <name>1</name>
</geneLocation>
<evidence type="ECO:0000313" key="1">
    <source>
        <dbReference type="EMBL" id="ABB76083.1"/>
    </source>
</evidence>
<dbReference type="EMBL" id="FNVK01000037">
    <property type="protein sequence ID" value="SEG15241.1"/>
    <property type="molecule type" value="Genomic_DNA"/>
</dbReference>
<keyword evidence="3" id="KW-1185">Reference proteome</keyword>
<reference evidence="1" key="1">
    <citation type="submission" date="2005-08" db="EMBL/GenBank/DDBJ databases">
        <title>Complete sequence of Plasmid 1 of Nitrosospira multiformis ATCC 25196.</title>
        <authorList>
            <consortium name="US DOE Joint Genome Institute"/>
            <person name="Copeland A."/>
            <person name="Lucas S."/>
            <person name="Lapidus A."/>
            <person name="Barry K."/>
            <person name="Detter J.C."/>
            <person name="Glavina T."/>
            <person name="Hammon N."/>
            <person name="Israni S."/>
            <person name="Pitluck S."/>
            <person name="Chain P."/>
            <person name="Malfatti S."/>
            <person name="Shin M."/>
            <person name="Vergez L."/>
            <person name="Schmutz J."/>
            <person name="Larimer F."/>
            <person name="Land M."/>
            <person name="Hauser L."/>
            <person name="Kyrpides N."/>
            <person name="Lykidis A."/>
            <person name="Richardson P."/>
        </authorList>
    </citation>
    <scope>NUCLEOTIDE SEQUENCE</scope>
    <source>
        <strain evidence="1">ATCC 25196</strain>
        <plasmid evidence="1">1</plasmid>
    </source>
</reference>
<evidence type="ECO:0000313" key="3">
    <source>
        <dbReference type="Proteomes" id="UP000002718"/>
    </source>
</evidence>
<dbReference type="AlphaFoldDB" id="Q2Y588"/>
<reference evidence="3" key="2">
    <citation type="submission" date="2005-08" db="EMBL/GenBank/DDBJ databases">
        <title>Complete sequence of plasmid 1 of Nitrosospira multiformis ATCC 25196.</title>
        <authorList>
            <person name="Copeland A."/>
            <person name="Lucas S."/>
            <person name="Lapidus A."/>
            <person name="Barry K."/>
            <person name="Detter J.C."/>
            <person name="Glavina T."/>
            <person name="Hammon N."/>
            <person name="Israni S."/>
            <person name="Pitluck S."/>
            <person name="Chain P."/>
            <person name="Malfatti S."/>
            <person name="Shin M."/>
            <person name="Vergez L."/>
            <person name="Schmutz J."/>
            <person name="Larimer F."/>
            <person name="Land M."/>
            <person name="Hauser L."/>
            <person name="Kyrpides N."/>
            <person name="Lykidis A."/>
            <person name="Richardson P."/>
        </authorList>
    </citation>
    <scope>NUCLEOTIDE SEQUENCE [LARGE SCALE GENOMIC DNA]</scope>
    <source>
        <strain evidence="3">ATCC 25196 / NCIMB 11849 / C 71</strain>
        <plasmid evidence="3">pNITMU1</plasmid>
    </source>
</reference>
<dbReference type="HOGENOM" id="CLU_041764_1_0_4"/>
<gene>
    <name evidence="1" type="ordered locus">Nmul_B2812</name>
    <name evidence="2" type="ORF">SAMN05216403_1375</name>
</gene>
<name>Q2Y588_NITMU</name>
<dbReference type="EMBL" id="CP000104">
    <property type="protein sequence ID" value="ABB76083.1"/>
    <property type="molecule type" value="Genomic_DNA"/>
</dbReference>
<dbReference type="Proteomes" id="UP000236751">
    <property type="component" value="Unassembled WGS sequence"/>
</dbReference>
<reference evidence="1 3" key="3">
    <citation type="journal article" date="2008" name="Appl. Environ. Microbiol.">
        <title>Complete genome sequence of Nitrosospira multiformis, an ammonia-oxidizing bacterium from the soil environment.</title>
        <authorList>
            <person name="Norton J.M."/>
            <person name="Klotz M.G."/>
            <person name="Stein L.Y."/>
            <person name="Arp D.J."/>
            <person name="Bottomley P.J."/>
            <person name="Chain P.S."/>
            <person name="Hauser L.J."/>
            <person name="Land M.L."/>
            <person name="Larimer F.W."/>
            <person name="Shin M.W."/>
            <person name="Starkenburg S.R."/>
        </authorList>
    </citation>
    <scope>NUCLEOTIDE SEQUENCE [LARGE SCALE GENOMIC DNA]</scope>
    <source>
        <strain evidence="1">ATCC 25196</strain>
        <strain evidence="3">ATCC 25196 / NCIMB 11849 / C 71</strain>
        <plasmid evidence="1">1</plasmid>
        <plasmid evidence="3">pNITMU1</plasmid>
    </source>
</reference>
<dbReference type="Proteomes" id="UP000002718">
    <property type="component" value="Plasmid 1"/>
</dbReference>
<dbReference type="OrthoDB" id="9151322at2"/>
<keyword evidence="1" id="KW-0614">Plasmid</keyword>
<proteinExistence type="predicted"/>
<evidence type="ECO:0000313" key="2">
    <source>
        <dbReference type="EMBL" id="SEG15241.1"/>
    </source>
</evidence>
<dbReference type="RefSeq" id="WP_011382068.1">
    <property type="nucleotide sequence ID" value="NC_007615.1"/>
</dbReference>
<evidence type="ECO:0008006" key="5">
    <source>
        <dbReference type="Google" id="ProtNLM"/>
    </source>
</evidence>